<evidence type="ECO:0000313" key="4">
    <source>
        <dbReference type="Proteomes" id="UP000486351"/>
    </source>
</evidence>
<evidence type="ECO:0000313" key="1">
    <source>
        <dbReference type="EMBL" id="KAE9146606.1"/>
    </source>
</evidence>
<organism evidence="1 3">
    <name type="scientific">Phytophthora fragariae</name>
    <dbReference type="NCBI Taxonomy" id="53985"/>
    <lineage>
        <taxon>Eukaryota</taxon>
        <taxon>Sar</taxon>
        <taxon>Stramenopiles</taxon>
        <taxon>Oomycota</taxon>
        <taxon>Peronosporomycetes</taxon>
        <taxon>Peronosporales</taxon>
        <taxon>Peronosporaceae</taxon>
        <taxon>Phytophthora</taxon>
    </lineage>
</organism>
<dbReference type="Proteomes" id="UP000486351">
    <property type="component" value="Unassembled WGS sequence"/>
</dbReference>
<proteinExistence type="predicted"/>
<dbReference type="EMBL" id="QXGB01011711">
    <property type="protein sequence ID" value="KAE9146606.1"/>
    <property type="molecule type" value="Genomic_DNA"/>
</dbReference>
<comment type="caution">
    <text evidence="1">The sequence shown here is derived from an EMBL/GenBank/DDBJ whole genome shotgun (WGS) entry which is preliminary data.</text>
</comment>
<evidence type="ECO:0000313" key="3">
    <source>
        <dbReference type="Proteomes" id="UP000433483"/>
    </source>
</evidence>
<reference evidence="1 3" key="1">
    <citation type="submission" date="2018-08" db="EMBL/GenBank/DDBJ databases">
        <title>Genomic investigation of the strawberry pathogen Phytophthora fragariae indicates pathogenicity is determined by transcriptional variation in three key races.</title>
        <authorList>
            <person name="Adams T.M."/>
            <person name="Armitage A.D."/>
            <person name="Sobczyk M.K."/>
            <person name="Bates H.J."/>
            <person name="Dunwell J.M."/>
            <person name="Nellist C.F."/>
            <person name="Harrison R.J."/>
        </authorList>
    </citation>
    <scope>NUCLEOTIDE SEQUENCE [LARGE SCALE GENOMIC DNA]</scope>
    <source>
        <strain evidence="1 3">NOV-27</strain>
        <strain evidence="2 4">NOV-77</strain>
    </source>
</reference>
<dbReference type="AlphaFoldDB" id="A0A6A3U504"/>
<accession>A0A6A3U504</accession>
<sequence length="79" mass="8791">MCDDMKITSSSYKSSQETLRTFDSVRGLIAGLVLPAVRWHHGFLFYPVLYWYQAALMSLLGSLQQKVPSSLLGLAELPG</sequence>
<keyword evidence="3" id="KW-1185">Reference proteome</keyword>
<dbReference type="Proteomes" id="UP000433483">
    <property type="component" value="Unassembled WGS sequence"/>
</dbReference>
<protein>
    <submittedName>
        <fullName evidence="1">Uncharacterized protein</fullName>
    </submittedName>
</protein>
<evidence type="ECO:0000313" key="2">
    <source>
        <dbReference type="EMBL" id="KAE9280265.1"/>
    </source>
</evidence>
<gene>
    <name evidence="1" type="ORF">PF005_g33639</name>
    <name evidence="2" type="ORF">PF008_g28177</name>
</gene>
<dbReference type="EMBL" id="QXFY01004030">
    <property type="protein sequence ID" value="KAE9280265.1"/>
    <property type="molecule type" value="Genomic_DNA"/>
</dbReference>
<name>A0A6A3U504_9STRA</name>